<dbReference type="InterPro" id="IPR020845">
    <property type="entry name" value="AMP-binding_CS"/>
</dbReference>
<keyword evidence="3 5" id="KW-0547">Nucleotide-binding</keyword>
<evidence type="ECO:0000256" key="4">
    <source>
        <dbReference type="ARBA" id="ARBA00022840"/>
    </source>
</evidence>
<evidence type="ECO:0000256" key="6">
    <source>
        <dbReference type="SAM" id="MobiDB-lite"/>
    </source>
</evidence>
<proteinExistence type="inferred from homology"/>
<dbReference type="Proteomes" id="UP001219567">
    <property type="component" value="Chromosome 1"/>
</dbReference>
<dbReference type="InterPro" id="IPR027911">
    <property type="entry name" value="DUF4604"/>
</dbReference>
<comment type="catalytic activity">
    <reaction evidence="5">
        <text>acetate + ATP + CoA = acetyl-CoA + AMP + diphosphate</text>
        <dbReference type="Rhea" id="RHEA:23176"/>
        <dbReference type="ChEBI" id="CHEBI:30089"/>
        <dbReference type="ChEBI" id="CHEBI:30616"/>
        <dbReference type="ChEBI" id="CHEBI:33019"/>
        <dbReference type="ChEBI" id="CHEBI:57287"/>
        <dbReference type="ChEBI" id="CHEBI:57288"/>
        <dbReference type="ChEBI" id="CHEBI:456215"/>
        <dbReference type="EC" id="6.2.1.1"/>
    </reaction>
</comment>
<evidence type="ECO:0000259" key="9">
    <source>
        <dbReference type="Pfam" id="PF15377"/>
    </source>
</evidence>
<keyword evidence="2 5" id="KW-0436">Ligase</keyword>
<dbReference type="NCBIfam" id="TIGR02188">
    <property type="entry name" value="Ac_CoA_lig_AcsA"/>
    <property type="match status" value="1"/>
</dbReference>
<dbReference type="Pfam" id="PF00501">
    <property type="entry name" value="AMP-binding"/>
    <property type="match status" value="1"/>
</dbReference>
<dbReference type="NCBIfam" id="NF001208">
    <property type="entry name" value="PRK00174.1"/>
    <property type="match status" value="1"/>
</dbReference>
<evidence type="ECO:0000259" key="8">
    <source>
        <dbReference type="Pfam" id="PF13193"/>
    </source>
</evidence>
<feature type="region of interest" description="Disordered" evidence="6">
    <location>
        <begin position="101"/>
        <end position="145"/>
    </location>
</feature>
<sequence>MTPSRGADHGLSVRDKKNLRYEAEVPSFLKQLHSNVHGSKQPGGSKRFHTDDTQDPVLAFLGEHERETNTQAQPESFSRGDGYKSDDDLADAQIVVMKEGKHLSREEYRDATNSQRKEAKPKDTVAEPISTIAARQKPARNPTSKTLAQAKNLIDAHRDSKISQADSGKFWEEVAKKELHWTKPFNTVNYGGFQNGDIAWFPDGELNASYNAVDRWAIERPKDTAIIWEADEPGQDISITWEELLCRVCQVAGTLRTLGVRKGDIVIIYLPMIPEAAITMLACARIGAVHSVVFAGFSSDSLRDRVQDSSARVVITADEGRRGGRNIATKMIVDAALKECPKVEHVLVVKRTQASNVPWTQGRDQWLDEAMLRERTYIPSVPMSSEDPLFVLYTSGSTGKPKGIVHTTAGYILGAALTVKHVFDVHPGDRFGCMADIGWITGHTYIVYGPLVNGTTTLIFESTPMYPTPSRYWDVVDRHRLTQFYTAPTSIRLLRRMGVEHVKDYDLSSLRTLGTVGEPINPEAWQWYNDNVGRGHCAIVDTYWMTESGSHMISSLPGAICAKPGSATLPFWGIEPVILDPQSGKEIVGESEGALCIKRPFPSMARTVFNDHERFMNTYLKPYPGYFFTGDSAARDSDGYIWIKGRVDDVINVSGHRMSTAEIESALVGHPGVAETAVVGAPDEMTGQSITAFVALKPDYVHPESEEALLKELTIQVRRAIGPFATPKRIICVADLPKTRSGKIVRRVLRKIVCNEADQLGDLSTVSDPEVVSEIIARFKEFNK</sequence>
<reference evidence="11 12" key="1">
    <citation type="submission" date="2023-03" db="EMBL/GenBank/DDBJ databases">
        <title>Mating type loci evolution in Malassezia.</title>
        <authorList>
            <person name="Coelho M.A."/>
        </authorList>
    </citation>
    <scope>NUCLEOTIDE SEQUENCE [LARGE SCALE GENOMIC DNA]</scope>
    <source>
        <strain evidence="11 12">CBS 9725</strain>
    </source>
</reference>
<feature type="domain" description="DUF4604" evidence="9">
    <location>
        <begin position="17"/>
        <end position="150"/>
    </location>
</feature>
<keyword evidence="12" id="KW-1185">Reference proteome</keyword>
<dbReference type="InterPro" id="IPR011904">
    <property type="entry name" value="Ac_CoA_lig"/>
</dbReference>
<dbReference type="PANTHER" id="PTHR24095">
    <property type="entry name" value="ACETYL-COENZYME A SYNTHETASE"/>
    <property type="match status" value="1"/>
</dbReference>
<dbReference type="InterPro" id="IPR032387">
    <property type="entry name" value="ACAS_N"/>
</dbReference>
<evidence type="ECO:0000259" key="7">
    <source>
        <dbReference type="Pfam" id="PF00501"/>
    </source>
</evidence>
<dbReference type="CDD" id="cd05966">
    <property type="entry name" value="ACS"/>
    <property type="match status" value="1"/>
</dbReference>
<dbReference type="GO" id="GO:0005829">
    <property type="term" value="C:cytosol"/>
    <property type="evidence" value="ECO:0007669"/>
    <property type="project" value="TreeGrafter"/>
</dbReference>
<feature type="compositionally biased region" description="Basic and acidic residues" evidence="6">
    <location>
        <begin position="101"/>
        <end position="125"/>
    </location>
</feature>
<evidence type="ECO:0000256" key="1">
    <source>
        <dbReference type="ARBA" id="ARBA00006432"/>
    </source>
</evidence>
<evidence type="ECO:0000313" key="11">
    <source>
        <dbReference type="EMBL" id="WFC97583.1"/>
    </source>
</evidence>
<evidence type="ECO:0000256" key="5">
    <source>
        <dbReference type="RuleBase" id="RU361147"/>
    </source>
</evidence>
<dbReference type="Pfam" id="PF16177">
    <property type="entry name" value="ACAS_N"/>
    <property type="match status" value="1"/>
</dbReference>
<dbReference type="PROSITE" id="PS00455">
    <property type="entry name" value="AMP_BINDING"/>
    <property type="match status" value="1"/>
</dbReference>
<organism evidence="11 12">
    <name type="scientific">Malassezia yamatoensis</name>
    <dbReference type="NCBI Taxonomy" id="253288"/>
    <lineage>
        <taxon>Eukaryota</taxon>
        <taxon>Fungi</taxon>
        <taxon>Dikarya</taxon>
        <taxon>Basidiomycota</taxon>
        <taxon>Ustilaginomycotina</taxon>
        <taxon>Malasseziomycetes</taxon>
        <taxon>Malasseziales</taxon>
        <taxon>Malasseziaceae</taxon>
        <taxon>Malassezia</taxon>
    </lineage>
</organism>
<feature type="domain" description="Acetyl-coenzyme A synthetase N-terminal" evidence="10">
    <location>
        <begin position="161"/>
        <end position="212"/>
    </location>
</feature>
<dbReference type="GO" id="GO:0003987">
    <property type="term" value="F:acetate-CoA ligase activity"/>
    <property type="evidence" value="ECO:0007669"/>
    <property type="project" value="UniProtKB-UniRule"/>
</dbReference>
<dbReference type="InterPro" id="IPR045851">
    <property type="entry name" value="AMP-bd_C_sf"/>
</dbReference>
<dbReference type="SUPFAM" id="SSF56801">
    <property type="entry name" value="Acetyl-CoA synthetase-like"/>
    <property type="match status" value="1"/>
</dbReference>
<dbReference type="InterPro" id="IPR042099">
    <property type="entry name" value="ANL_N_sf"/>
</dbReference>
<dbReference type="GO" id="GO:0005524">
    <property type="term" value="F:ATP binding"/>
    <property type="evidence" value="ECO:0007669"/>
    <property type="project" value="UniProtKB-UniRule"/>
</dbReference>
<dbReference type="Gene3D" id="3.30.300.30">
    <property type="match status" value="1"/>
</dbReference>
<dbReference type="PANTHER" id="PTHR24095:SF14">
    <property type="entry name" value="ACETYL-COENZYME A SYNTHETASE 1"/>
    <property type="match status" value="1"/>
</dbReference>
<dbReference type="EC" id="6.2.1.1" evidence="5"/>
<dbReference type="Pfam" id="PF15377">
    <property type="entry name" value="DUF4604"/>
    <property type="match status" value="1"/>
</dbReference>
<dbReference type="AlphaFoldDB" id="A0AAJ5YQY4"/>
<feature type="region of interest" description="Disordered" evidence="6">
    <location>
        <begin position="32"/>
        <end position="85"/>
    </location>
</feature>
<name>A0AAJ5YQY4_9BASI</name>
<dbReference type="InterPro" id="IPR025110">
    <property type="entry name" value="AMP-bd_C"/>
</dbReference>
<evidence type="ECO:0000256" key="3">
    <source>
        <dbReference type="ARBA" id="ARBA00022741"/>
    </source>
</evidence>
<protein>
    <recommendedName>
        <fullName evidence="5">Acetyl-coenzyme A synthetase</fullName>
        <ecNumber evidence="5">6.2.1.1</ecNumber>
    </recommendedName>
</protein>
<gene>
    <name evidence="11" type="primary">ACS1</name>
    <name evidence="11" type="ORF">MYAM1_000298</name>
</gene>
<accession>A0AAJ5YQY4</accession>
<dbReference type="EMBL" id="CP119943">
    <property type="protein sequence ID" value="WFC97583.1"/>
    <property type="molecule type" value="Genomic_DNA"/>
</dbReference>
<dbReference type="Pfam" id="PF13193">
    <property type="entry name" value="AMP-binding_C"/>
    <property type="match status" value="1"/>
</dbReference>
<evidence type="ECO:0000256" key="2">
    <source>
        <dbReference type="ARBA" id="ARBA00022598"/>
    </source>
</evidence>
<keyword evidence="4 5" id="KW-0067">ATP-binding</keyword>
<feature type="domain" description="AMP-binding enzyme C-terminal" evidence="8">
    <location>
        <begin position="662"/>
        <end position="743"/>
    </location>
</feature>
<dbReference type="Gene3D" id="3.40.50.12780">
    <property type="entry name" value="N-terminal domain of ligase-like"/>
    <property type="match status" value="1"/>
</dbReference>
<dbReference type="FunFam" id="3.40.50.12780:FF:000001">
    <property type="entry name" value="Acetyl-coenzyme A synthetase"/>
    <property type="match status" value="1"/>
</dbReference>
<comment type="similarity">
    <text evidence="1 5">Belongs to the ATP-dependent AMP-binding enzyme family.</text>
</comment>
<evidence type="ECO:0000313" key="12">
    <source>
        <dbReference type="Proteomes" id="UP001219567"/>
    </source>
</evidence>
<dbReference type="GO" id="GO:0019427">
    <property type="term" value="P:acetyl-CoA biosynthetic process from acetate"/>
    <property type="evidence" value="ECO:0007669"/>
    <property type="project" value="InterPro"/>
</dbReference>
<evidence type="ECO:0000259" key="10">
    <source>
        <dbReference type="Pfam" id="PF16177"/>
    </source>
</evidence>
<feature type="domain" description="AMP-dependent synthetase/ligase" evidence="7">
    <location>
        <begin position="214"/>
        <end position="600"/>
    </location>
</feature>
<dbReference type="InterPro" id="IPR000873">
    <property type="entry name" value="AMP-dep_synth/lig_dom"/>
</dbReference>
<dbReference type="GO" id="GO:0016208">
    <property type="term" value="F:AMP binding"/>
    <property type="evidence" value="ECO:0007669"/>
    <property type="project" value="InterPro"/>
</dbReference>